<dbReference type="Proteomes" id="UP000311469">
    <property type="component" value="Chromosome cSF1"/>
</dbReference>
<evidence type="ECO:0000313" key="2">
    <source>
        <dbReference type="Proteomes" id="UP000311469"/>
    </source>
</evidence>
<sequence>MRKADSLRRWLTAFLPELATHADRLQIYIEGGQIMTRKSATLSFVYGYTLKALFTDFAGDSDRLMVPVLAWIEKEQPSLLMSSDSQPFSFEAELLDGDLSDVELSIDLTETVLVIPRADGSGYDITHPEEPNYDQFAGVTASFLQGFGNVELLVQTDDPEAVLTPAVPPAI</sequence>
<reference evidence="1 2" key="1">
    <citation type="submission" date="2019-06" db="EMBL/GenBank/DDBJ databases">
        <title>Genome organization and adaptive potential of archetypical organophosphate degarding Sphingobium fuliginis ATCC 27551.</title>
        <authorList>
            <person name="Sarwar A."/>
            <person name="Parthasarathy S."/>
            <person name="Singh C."/>
            <person name="Siddavattam D."/>
        </authorList>
    </citation>
    <scope>NUCLEOTIDE SEQUENCE [LARGE SCALE GENOMIC DNA]</scope>
    <source>
        <strain evidence="1 2">ATCC 27551</strain>
    </source>
</reference>
<dbReference type="AlphaFoldDB" id="A0A5B8CJT3"/>
<dbReference type="EMBL" id="CP041016">
    <property type="protein sequence ID" value="QDC38407.1"/>
    <property type="molecule type" value="Genomic_DNA"/>
</dbReference>
<dbReference type="InterPro" id="IPR009678">
    <property type="entry name" value="Phage_tail_completion_R"/>
</dbReference>
<evidence type="ECO:0000313" key="1">
    <source>
        <dbReference type="EMBL" id="QDC38407.1"/>
    </source>
</evidence>
<name>A0A5B8CJT3_SPHSA</name>
<organism evidence="1 2">
    <name type="scientific">Sphingobium fuliginis ATCC 27551</name>
    <dbReference type="NCBI Taxonomy" id="1208342"/>
    <lineage>
        <taxon>Bacteria</taxon>
        <taxon>Pseudomonadati</taxon>
        <taxon>Pseudomonadota</taxon>
        <taxon>Alphaproteobacteria</taxon>
        <taxon>Sphingomonadales</taxon>
        <taxon>Sphingomonadaceae</taxon>
        <taxon>Sphingobium</taxon>
    </lineage>
</organism>
<gene>
    <name evidence="1" type="ORF">FIL70_15345</name>
</gene>
<dbReference type="Pfam" id="PF06891">
    <property type="entry name" value="P2_Phage_GpR"/>
    <property type="match status" value="1"/>
</dbReference>
<dbReference type="RefSeq" id="WP_140042717.1">
    <property type="nucleotide sequence ID" value="NZ_CP041016.1"/>
</dbReference>
<accession>A0A5B8CJT3</accession>
<protein>
    <submittedName>
        <fullName evidence="1">Phage tail protein</fullName>
    </submittedName>
</protein>
<proteinExistence type="predicted"/>
<dbReference type="KEGG" id="sufl:FIL70_15345"/>